<organism evidence="8 9">
    <name type="scientific">Halorubrum ezzemoulense</name>
    <name type="common">Halorubrum chaoviator</name>
    <dbReference type="NCBI Taxonomy" id="337243"/>
    <lineage>
        <taxon>Archaea</taxon>
        <taxon>Methanobacteriati</taxon>
        <taxon>Methanobacteriota</taxon>
        <taxon>Stenosarchaea group</taxon>
        <taxon>Halobacteria</taxon>
        <taxon>Halobacteriales</taxon>
        <taxon>Haloferacaceae</taxon>
        <taxon>Halorubrum</taxon>
    </lineage>
</organism>
<accession>A0A256JWZ3</accession>
<dbReference type="InterPro" id="IPR002104">
    <property type="entry name" value="Integrase_catalytic"/>
</dbReference>
<dbReference type="Gene3D" id="1.10.443.10">
    <property type="entry name" value="Intergrase catalytic core"/>
    <property type="match status" value="1"/>
</dbReference>
<evidence type="ECO:0000259" key="7">
    <source>
        <dbReference type="PROSITE" id="PS51900"/>
    </source>
</evidence>
<dbReference type="Gene3D" id="1.10.150.130">
    <property type="match status" value="1"/>
</dbReference>
<feature type="compositionally biased region" description="Basic and acidic residues" evidence="5">
    <location>
        <begin position="164"/>
        <end position="175"/>
    </location>
</feature>
<evidence type="ECO:0000256" key="5">
    <source>
        <dbReference type="SAM" id="MobiDB-lite"/>
    </source>
</evidence>
<dbReference type="PANTHER" id="PTHR30349:SF41">
    <property type="entry name" value="INTEGRASE_RECOMBINASE PROTEIN MJ0367-RELATED"/>
    <property type="match status" value="1"/>
</dbReference>
<keyword evidence="3" id="KW-0233">DNA recombination</keyword>
<evidence type="ECO:0000256" key="2">
    <source>
        <dbReference type="ARBA" id="ARBA00023125"/>
    </source>
</evidence>
<dbReference type="InterPro" id="IPR011010">
    <property type="entry name" value="DNA_brk_join_enz"/>
</dbReference>
<keyword evidence="1" id="KW-0229">DNA integration</keyword>
<evidence type="ECO:0000313" key="9">
    <source>
        <dbReference type="Proteomes" id="UP000216925"/>
    </source>
</evidence>
<dbReference type="GO" id="GO:0006310">
    <property type="term" value="P:DNA recombination"/>
    <property type="evidence" value="ECO:0007669"/>
    <property type="project" value="UniProtKB-KW"/>
</dbReference>
<feature type="domain" description="Core-binding (CB)" evidence="7">
    <location>
        <begin position="1"/>
        <end position="76"/>
    </location>
</feature>
<dbReference type="PROSITE" id="PS51898">
    <property type="entry name" value="TYR_RECOMBINASE"/>
    <property type="match status" value="1"/>
</dbReference>
<proteinExistence type="predicted"/>
<evidence type="ECO:0000256" key="1">
    <source>
        <dbReference type="ARBA" id="ARBA00022908"/>
    </source>
</evidence>
<dbReference type="PANTHER" id="PTHR30349">
    <property type="entry name" value="PHAGE INTEGRASE-RELATED"/>
    <property type="match status" value="1"/>
</dbReference>
<dbReference type="GO" id="GO:0003677">
    <property type="term" value="F:DNA binding"/>
    <property type="evidence" value="ECO:0007669"/>
    <property type="project" value="UniProtKB-UniRule"/>
</dbReference>
<dbReference type="InterPro" id="IPR010998">
    <property type="entry name" value="Integrase_recombinase_N"/>
</dbReference>
<dbReference type="InterPro" id="IPR013762">
    <property type="entry name" value="Integrase-like_cat_sf"/>
</dbReference>
<evidence type="ECO:0000313" key="8">
    <source>
        <dbReference type="EMBL" id="OYR73409.1"/>
    </source>
</evidence>
<reference evidence="8 9" key="1">
    <citation type="journal article" date="2014" name="Front. Microbiol.">
        <title>Population and genomic analysis of the genus Halorubrum.</title>
        <authorList>
            <person name="Fullmer M.S."/>
            <person name="Soucy S.M."/>
            <person name="Swithers K.S."/>
            <person name="Makkay A.M."/>
            <person name="Wheeler R."/>
            <person name="Ventosa A."/>
            <person name="Gogarten J.P."/>
            <person name="Papke R.T."/>
        </authorList>
    </citation>
    <scope>NUCLEOTIDE SEQUENCE [LARGE SCALE GENOMIC DNA]</scope>
    <source>
        <strain evidence="8 9">Ec15</strain>
    </source>
</reference>
<dbReference type="EMBL" id="NHPD01000041">
    <property type="protein sequence ID" value="OYR73409.1"/>
    <property type="molecule type" value="Genomic_DNA"/>
</dbReference>
<protein>
    <recommendedName>
        <fullName evidence="10">Integrase</fullName>
    </recommendedName>
</protein>
<gene>
    <name evidence="8" type="ORF">DJ76_10115</name>
</gene>
<evidence type="ECO:0008006" key="10">
    <source>
        <dbReference type="Google" id="ProtNLM"/>
    </source>
</evidence>
<dbReference type="PROSITE" id="PS51900">
    <property type="entry name" value="CB"/>
    <property type="match status" value="1"/>
</dbReference>
<evidence type="ECO:0000259" key="6">
    <source>
        <dbReference type="PROSITE" id="PS51898"/>
    </source>
</evidence>
<dbReference type="InterPro" id="IPR050090">
    <property type="entry name" value="Tyrosine_recombinase_XerCD"/>
</dbReference>
<evidence type="ECO:0000256" key="3">
    <source>
        <dbReference type="ARBA" id="ARBA00023172"/>
    </source>
</evidence>
<dbReference type="AlphaFoldDB" id="A0A256JWZ3"/>
<keyword evidence="2 4" id="KW-0238">DNA-binding</keyword>
<dbReference type="GO" id="GO:0015074">
    <property type="term" value="P:DNA integration"/>
    <property type="evidence" value="ECO:0007669"/>
    <property type="project" value="UniProtKB-KW"/>
</dbReference>
<dbReference type="SUPFAM" id="SSF56349">
    <property type="entry name" value="DNA breaking-rejoining enzymes"/>
    <property type="match status" value="1"/>
</dbReference>
<dbReference type="Proteomes" id="UP000216925">
    <property type="component" value="Unassembled WGS sequence"/>
</dbReference>
<dbReference type="InterPro" id="IPR044068">
    <property type="entry name" value="CB"/>
</dbReference>
<sequence>MYLQVRKEELTASSLKTQKSRLGIFLDWCDEAEVTDLNDLRGRDLLQFRTWRSDDLSPSSLEANMRTLRSFLERCVNFDAVPPSLPEKVDIPAVDGENASRGEYVPSEQAERILDHLDQYEYATVEHVIWLLMTTAGLRLSAVRSIDVDDFSSTSDGGHLHLNHRPDSDTPLKNKSESERIVHLPEYVDQVLDDYVETNRPDVTDEYGRQPLVASEHGRVARTTIRKYGYKWTRPCVVDGTCPHGVPDEEIESCEARQSSSYAYKCPGSSSPHPIRRGYITHELNMGVPKEVISDRCDVSSEVIDEHYDERSDEERMELRTEIRNSTYKTEDESGYAQ</sequence>
<evidence type="ECO:0000256" key="4">
    <source>
        <dbReference type="PROSITE-ProRule" id="PRU01248"/>
    </source>
</evidence>
<dbReference type="CDD" id="cd00397">
    <property type="entry name" value="DNA_BRE_C"/>
    <property type="match status" value="1"/>
</dbReference>
<feature type="region of interest" description="Disordered" evidence="5">
    <location>
        <begin position="153"/>
        <end position="175"/>
    </location>
</feature>
<feature type="domain" description="Tyr recombinase" evidence="6">
    <location>
        <begin position="100"/>
        <end position="322"/>
    </location>
</feature>
<name>A0A256JWZ3_HALEZ</name>
<comment type="caution">
    <text evidence="8">The sequence shown here is derived from an EMBL/GenBank/DDBJ whole genome shotgun (WGS) entry which is preliminary data.</text>
</comment>